<keyword evidence="3" id="KW-1185">Reference proteome</keyword>
<evidence type="ECO:0000313" key="3">
    <source>
        <dbReference type="Proteomes" id="UP000193907"/>
    </source>
</evidence>
<evidence type="ECO:0000313" key="2">
    <source>
        <dbReference type="EMBL" id="ORV09935.1"/>
    </source>
</evidence>
<proteinExistence type="predicted"/>
<organism evidence="2 3">
    <name type="scientific">Mycobacterium celatum</name>
    <dbReference type="NCBI Taxonomy" id="28045"/>
    <lineage>
        <taxon>Bacteria</taxon>
        <taxon>Bacillati</taxon>
        <taxon>Actinomycetota</taxon>
        <taxon>Actinomycetes</taxon>
        <taxon>Mycobacteriales</taxon>
        <taxon>Mycobacteriaceae</taxon>
        <taxon>Mycobacterium</taxon>
    </lineage>
</organism>
<evidence type="ECO:0008006" key="4">
    <source>
        <dbReference type="Google" id="ProtNLM"/>
    </source>
</evidence>
<accession>A0A1X1RMT7</accession>
<dbReference type="STRING" id="28045.AWB95_17100"/>
<feature type="chain" id="PRO_5039121865" description="Alpha integrin" evidence="1">
    <location>
        <begin position="26"/>
        <end position="282"/>
    </location>
</feature>
<evidence type="ECO:0000256" key="1">
    <source>
        <dbReference type="SAM" id="SignalP"/>
    </source>
</evidence>
<protein>
    <recommendedName>
        <fullName evidence="4">Alpha integrin</fullName>
    </recommendedName>
</protein>
<dbReference type="EMBL" id="LQOM01000037">
    <property type="protein sequence ID" value="ORV09935.1"/>
    <property type="molecule type" value="Genomic_DNA"/>
</dbReference>
<comment type="caution">
    <text evidence="2">The sequence shown here is derived from an EMBL/GenBank/DDBJ whole genome shotgun (WGS) entry which is preliminary data.</text>
</comment>
<name>A0A1X1RMT7_MYCCE</name>
<feature type="signal peptide" evidence="1">
    <location>
        <begin position="1"/>
        <end position="25"/>
    </location>
</feature>
<sequence length="282" mass="30148">MRRAIAVASMAVIIAAAVLCPPAAADKALPACSQTATVINPKTQLAHQDCRLHSGDRKSLDFDVRYFNLPEAPGPLAVKVIATTPSGEVVQTINELIEPSSPSPVGLQDLDWDGLDELIIPMAQHPYNGSPNTRFSVWRADGERLHFERTQMEGQAVYPSGDGYLVVNGGALISRDLWFYLPTAAGYSLVTVVTIEAEQLEPGTNRVLTASCRMHKEQGLGMVDMLAGPNYPGSGQLPVPEAETTFCNSPAAKAIWPHAERVAICSPPEGGNPPICSPGRVQ</sequence>
<keyword evidence="1" id="KW-0732">Signal</keyword>
<dbReference type="AlphaFoldDB" id="A0A1X1RMT7"/>
<reference evidence="2 3" key="1">
    <citation type="submission" date="2016-01" db="EMBL/GenBank/DDBJ databases">
        <title>The new phylogeny of the genus Mycobacterium.</title>
        <authorList>
            <person name="Tarcisio F."/>
            <person name="Conor M."/>
            <person name="Antonella G."/>
            <person name="Elisabetta G."/>
            <person name="Giulia F.S."/>
            <person name="Sara T."/>
            <person name="Anna F."/>
            <person name="Clotilde B."/>
            <person name="Roberto B."/>
            <person name="Veronica D.S."/>
            <person name="Fabio R."/>
            <person name="Monica P."/>
            <person name="Olivier J."/>
            <person name="Enrico T."/>
            <person name="Nicola S."/>
        </authorList>
    </citation>
    <scope>NUCLEOTIDE SEQUENCE [LARGE SCALE GENOMIC DNA]</scope>
    <source>
        <strain evidence="2 3">DSM 44243</strain>
    </source>
</reference>
<dbReference type="Proteomes" id="UP000193907">
    <property type="component" value="Unassembled WGS sequence"/>
</dbReference>
<gene>
    <name evidence="2" type="ORF">AWB95_17100</name>
</gene>